<dbReference type="Gene3D" id="2.60.220.30">
    <property type="match status" value="1"/>
</dbReference>
<evidence type="ECO:0000313" key="2">
    <source>
        <dbReference type="EMBL" id="CAB1439139.1"/>
    </source>
</evidence>
<protein>
    <submittedName>
        <fullName evidence="2">Uncharacterized protein</fullName>
    </submittedName>
</protein>
<organism evidence="2 3">
    <name type="scientific">Pleuronectes platessa</name>
    <name type="common">European plaice</name>
    <dbReference type="NCBI Taxonomy" id="8262"/>
    <lineage>
        <taxon>Eukaryota</taxon>
        <taxon>Metazoa</taxon>
        <taxon>Chordata</taxon>
        <taxon>Craniata</taxon>
        <taxon>Vertebrata</taxon>
        <taxon>Euteleostomi</taxon>
        <taxon>Actinopterygii</taxon>
        <taxon>Neopterygii</taxon>
        <taxon>Teleostei</taxon>
        <taxon>Neoteleostei</taxon>
        <taxon>Acanthomorphata</taxon>
        <taxon>Carangaria</taxon>
        <taxon>Pleuronectiformes</taxon>
        <taxon>Pleuronectoidei</taxon>
        <taxon>Pleuronectidae</taxon>
        <taxon>Pleuronectes</taxon>
    </lineage>
</organism>
<dbReference type="PANTHER" id="PTHR28336">
    <property type="entry name" value="BA1-643"/>
    <property type="match status" value="1"/>
</dbReference>
<proteinExistence type="predicted"/>
<dbReference type="AlphaFoldDB" id="A0A9N7YVG2"/>
<evidence type="ECO:0000313" key="3">
    <source>
        <dbReference type="Proteomes" id="UP001153269"/>
    </source>
</evidence>
<feature type="region of interest" description="Disordered" evidence="1">
    <location>
        <begin position="1"/>
        <end position="73"/>
    </location>
</feature>
<reference evidence="2" key="1">
    <citation type="submission" date="2020-03" db="EMBL/GenBank/DDBJ databases">
        <authorList>
            <person name="Weist P."/>
        </authorList>
    </citation>
    <scope>NUCLEOTIDE SEQUENCE</scope>
</reference>
<sequence length="345" mass="37650">MNGIRGVRHQTLDKQPTQDSPSSSNLKETGGELEVKGQVGDNEEGCVSPVSQTDLLKETDEDAERTNVKVKEETKSEWTTVGLTGTMEDGQSHVPDACFIRGPVGAAEVLSCEIADALSCLMLPGCRGEDSRRGEEGELRHPFNDRGNVWRTEGLICRSEGLRLRASLRYLPGAFAAPVMAQTTIQPVDTVLLAAVKSRSEVYYPVVSTSPLLHLTHPSSQPLRRPLTVTLPCPPNPERKRDVRGRGKQTERPHSGPVAPAWDQLASSRVSGLGASLKSPKETSKELLVVLVSRDKQWSVLERVTVRNLQNGLASFELTESCDSTALCMCRCTVQLHKTITQSAM</sequence>
<feature type="compositionally biased region" description="Polar residues" evidence="1">
    <location>
        <begin position="13"/>
        <end position="27"/>
    </location>
</feature>
<feature type="compositionally biased region" description="Basic and acidic residues" evidence="1">
    <location>
        <begin position="237"/>
        <end position="254"/>
    </location>
</feature>
<dbReference type="EMBL" id="CADEAL010002236">
    <property type="protein sequence ID" value="CAB1439139.1"/>
    <property type="molecule type" value="Genomic_DNA"/>
</dbReference>
<dbReference type="PANTHER" id="PTHR28336:SF4">
    <property type="entry name" value="DEATH DOMAIN-CONTAINING PROTEIN 1"/>
    <property type="match status" value="1"/>
</dbReference>
<feature type="compositionally biased region" description="Basic and acidic residues" evidence="1">
    <location>
        <begin position="64"/>
        <end position="73"/>
    </location>
</feature>
<accession>A0A9N7YVG2</accession>
<comment type="caution">
    <text evidence="2">The sequence shown here is derived from an EMBL/GenBank/DDBJ whole genome shotgun (WGS) entry which is preliminary data.</text>
</comment>
<evidence type="ECO:0000256" key="1">
    <source>
        <dbReference type="SAM" id="MobiDB-lite"/>
    </source>
</evidence>
<name>A0A9N7YVG2_PLEPL</name>
<gene>
    <name evidence="2" type="ORF">PLEPLA_LOCUS26969</name>
</gene>
<dbReference type="Proteomes" id="UP001153269">
    <property type="component" value="Unassembled WGS sequence"/>
</dbReference>
<keyword evidence="3" id="KW-1185">Reference proteome</keyword>
<feature type="region of interest" description="Disordered" evidence="1">
    <location>
        <begin position="217"/>
        <end position="260"/>
    </location>
</feature>